<dbReference type="InterPro" id="IPR005841">
    <property type="entry name" value="Alpha-D-phosphohexomutase_SF"/>
</dbReference>
<evidence type="ECO:0000256" key="6">
    <source>
        <dbReference type="ARBA" id="ARBA00023235"/>
    </source>
</evidence>
<evidence type="ECO:0000256" key="3">
    <source>
        <dbReference type="ARBA" id="ARBA00022553"/>
    </source>
</evidence>
<dbReference type="SUPFAM" id="SSF53738">
    <property type="entry name" value="Phosphoglucomutase, first 3 domains"/>
    <property type="match status" value="3"/>
</dbReference>
<dbReference type="Pfam" id="PF02880">
    <property type="entry name" value="PGM_PMM_III"/>
    <property type="match status" value="1"/>
</dbReference>
<dbReference type="InterPro" id="IPR017880">
    <property type="entry name" value="KilA_N"/>
</dbReference>
<evidence type="ECO:0000313" key="10">
    <source>
        <dbReference type="Proteomes" id="UP001149142"/>
    </source>
</evidence>
<dbReference type="Pfam" id="PF02879">
    <property type="entry name" value="PGM_PMM_II"/>
    <property type="match status" value="1"/>
</dbReference>
<reference evidence="9" key="1">
    <citation type="submission" date="2022-11" db="EMBL/GenBank/DDBJ databases">
        <title>Refractory cell wall polysaccharides provide important carbon source for microbial heterotrophs in the hadal ocean.</title>
        <authorList>
            <person name="Zhu X."/>
        </authorList>
    </citation>
    <scope>NUCLEOTIDE SEQUENCE</scope>
    <source>
        <strain evidence="9">MTRN7</strain>
    </source>
</reference>
<keyword evidence="3" id="KW-0597">Phosphoprotein</keyword>
<dbReference type="CDD" id="cd05799">
    <property type="entry name" value="PGM2"/>
    <property type="match status" value="1"/>
</dbReference>
<dbReference type="InterPro" id="IPR005845">
    <property type="entry name" value="A-D-PHexomutase_a/b/a-II"/>
</dbReference>
<sequence length="576" mass="64513">MRYIEPELLERVNTWLTPTFDKNTQDYIKNLIALEPDQLKESFYKDLEFGTGGMRGIMGIGTNRINKYTLGKNTQGLSNYLHKSFPNQDIKVAIAFDCRHNSKTLAKVVADVFSANGIKVFLFEDLRPTPELSFTLKYLNCHCGIVLTASHNPPEYNGYKVYWQDGGQLVPPQDAEIIEEINNLEYSEINFEANEANINYIGQDVDDVFINASVKNGSFNTSQDAKDNFNIVFTSLHGTSITTIPETLKRAGYKNVHIVEEQREPNGDFPTVASPNPEEPAALKMALDLAEKVKADIVIGTDPDSDRLGIAVRDLDNKMTLLNGNQTMVLMTDFLLKQWKNNNKINGNQFIGSTIVSTPMMTVLGNAYNVECKVGLTGFKWIAKMIKDFPNLDFIGGGEESFGFMVGDFVRDKDAVTSTLLAIEIATQAKANGSSFYQELINLYAEHGFYKERLISMTKKGIEGAQEIKQMMIDARENPLTEVNGSKVVRIEDYQLSIAKNLTDNTTETLEIPKSNVLIYYTEDGSKIALRPSGTEPKIKFYISVNTSLDNVSDFLTTEQKLESKIDAIIKDMQLN</sequence>
<dbReference type="PANTHER" id="PTHR45745:SF1">
    <property type="entry name" value="PHOSPHOGLUCOMUTASE 2B-RELATED"/>
    <property type="match status" value="1"/>
</dbReference>
<dbReference type="Gene3D" id="3.30.310.50">
    <property type="entry name" value="Alpha-D-phosphohexomutase, C-terminal domain"/>
    <property type="match status" value="1"/>
</dbReference>
<evidence type="ECO:0000256" key="4">
    <source>
        <dbReference type="ARBA" id="ARBA00022723"/>
    </source>
</evidence>
<dbReference type="InterPro" id="IPR016066">
    <property type="entry name" value="A-D-PHexomutase_CS"/>
</dbReference>
<dbReference type="InterPro" id="IPR036900">
    <property type="entry name" value="A-D-PHexomutase_C_sf"/>
</dbReference>
<dbReference type="RefSeq" id="WP_270005280.1">
    <property type="nucleotide sequence ID" value="NZ_JAPFGC010000002.1"/>
</dbReference>
<evidence type="ECO:0000313" key="9">
    <source>
        <dbReference type="EMBL" id="MDA0177008.1"/>
    </source>
</evidence>
<dbReference type="Pfam" id="PF02878">
    <property type="entry name" value="PGM_PMM_I"/>
    <property type="match status" value="1"/>
</dbReference>
<keyword evidence="5 7" id="KW-0460">Magnesium</keyword>
<dbReference type="PROSITE" id="PS00710">
    <property type="entry name" value="PGM_PMM"/>
    <property type="match status" value="1"/>
</dbReference>
<evidence type="ECO:0000256" key="7">
    <source>
        <dbReference type="RuleBase" id="RU004326"/>
    </source>
</evidence>
<comment type="caution">
    <text evidence="9">The sequence shown here is derived from an EMBL/GenBank/DDBJ whole genome shotgun (WGS) entry which is preliminary data.</text>
</comment>
<gene>
    <name evidence="9" type="ORF">OOZ35_05805</name>
</gene>
<dbReference type="InterPro" id="IPR005846">
    <property type="entry name" value="A-D-PHexomutase_a/b/a-III"/>
</dbReference>
<dbReference type="Gene3D" id="3.40.120.10">
    <property type="entry name" value="Alpha-D-Glucose-1,6-Bisphosphate, subunit A, domain 3"/>
    <property type="match status" value="3"/>
</dbReference>
<protein>
    <submittedName>
        <fullName evidence="9">Phospho-sugar mutase</fullName>
    </submittedName>
</protein>
<keyword evidence="6" id="KW-0413">Isomerase</keyword>
<dbReference type="PRINTS" id="PR00509">
    <property type="entry name" value="PGMPMM"/>
</dbReference>
<dbReference type="PANTHER" id="PTHR45745">
    <property type="entry name" value="PHOSPHOMANNOMUTASE 45A"/>
    <property type="match status" value="1"/>
</dbReference>
<keyword evidence="10" id="KW-1185">Reference proteome</keyword>
<keyword evidence="4 7" id="KW-0479">Metal-binding</keyword>
<dbReference type="InterPro" id="IPR005844">
    <property type="entry name" value="A-D-PHexomutase_a/b/a-I"/>
</dbReference>
<dbReference type="Proteomes" id="UP001149142">
    <property type="component" value="Unassembled WGS sequence"/>
</dbReference>
<dbReference type="EMBL" id="JAPFGC010000002">
    <property type="protein sequence ID" value="MDA0177008.1"/>
    <property type="molecule type" value="Genomic_DNA"/>
</dbReference>
<accession>A0ABT4RYX5</accession>
<dbReference type="InterPro" id="IPR016055">
    <property type="entry name" value="A-D-PHexomutase_a/b/a-I/II/III"/>
</dbReference>
<feature type="domain" description="KilA-N" evidence="8">
    <location>
        <begin position="1"/>
        <end position="31"/>
    </location>
</feature>
<evidence type="ECO:0000256" key="2">
    <source>
        <dbReference type="ARBA" id="ARBA00010231"/>
    </source>
</evidence>
<proteinExistence type="inferred from homology"/>
<dbReference type="SUPFAM" id="SSF55957">
    <property type="entry name" value="Phosphoglucomutase, C-terminal domain"/>
    <property type="match status" value="1"/>
</dbReference>
<evidence type="ECO:0000259" key="8">
    <source>
        <dbReference type="PROSITE" id="PS51301"/>
    </source>
</evidence>
<name>A0ABT4RYX5_9FLAO</name>
<comment type="cofactor">
    <cofactor evidence="1">
        <name>Mg(2+)</name>
        <dbReference type="ChEBI" id="CHEBI:18420"/>
    </cofactor>
</comment>
<organism evidence="9 10">
    <name type="scientific">Mesoflavibacter profundi</name>
    <dbReference type="NCBI Taxonomy" id="2708110"/>
    <lineage>
        <taxon>Bacteria</taxon>
        <taxon>Pseudomonadati</taxon>
        <taxon>Bacteroidota</taxon>
        <taxon>Flavobacteriia</taxon>
        <taxon>Flavobacteriales</taxon>
        <taxon>Flavobacteriaceae</taxon>
        <taxon>Mesoflavibacter</taxon>
    </lineage>
</organism>
<evidence type="ECO:0000256" key="5">
    <source>
        <dbReference type="ARBA" id="ARBA00022842"/>
    </source>
</evidence>
<comment type="similarity">
    <text evidence="2 7">Belongs to the phosphohexose mutase family.</text>
</comment>
<dbReference type="PROSITE" id="PS51301">
    <property type="entry name" value="KILA_N"/>
    <property type="match status" value="1"/>
</dbReference>
<evidence type="ECO:0000256" key="1">
    <source>
        <dbReference type="ARBA" id="ARBA00001946"/>
    </source>
</evidence>